<accession>A0AC34F6F8</accession>
<evidence type="ECO:0000313" key="1">
    <source>
        <dbReference type="Proteomes" id="UP000887579"/>
    </source>
</evidence>
<name>A0AC34F6F8_9BILA</name>
<dbReference type="Proteomes" id="UP000887579">
    <property type="component" value="Unplaced"/>
</dbReference>
<dbReference type="WBParaSite" id="ES5_v2.g12329.t1">
    <property type="protein sequence ID" value="ES5_v2.g12329.t1"/>
    <property type="gene ID" value="ES5_v2.g12329"/>
</dbReference>
<reference evidence="2" key="1">
    <citation type="submission" date="2022-11" db="UniProtKB">
        <authorList>
            <consortium name="WormBaseParasite"/>
        </authorList>
    </citation>
    <scope>IDENTIFICATION</scope>
</reference>
<sequence length="195" mass="22309">MNTSGSQSAGTLTFLSRDRKRKADEDNSMNASKKPRFSGPIQRQNFAFRDSVIHYILQNEKMYQMLIKCCKYFYHKKSVLVVSDFTYDGNKWQTSLGNLTDLSILPCKLWITFDLTIDKSDNQNLVSSIVPEIFRCDIYYLNLCNQTMVFKDLVAIASCAKDIHLNNVTVKNEDGSIVQLEKLVGTLSEAKHIKM</sequence>
<organism evidence="1 2">
    <name type="scientific">Panagrolaimus sp. ES5</name>
    <dbReference type="NCBI Taxonomy" id="591445"/>
    <lineage>
        <taxon>Eukaryota</taxon>
        <taxon>Metazoa</taxon>
        <taxon>Ecdysozoa</taxon>
        <taxon>Nematoda</taxon>
        <taxon>Chromadorea</taxon>
        <taxon>Rhabditida</taxon>
        <taxon>Tylenchina</taxon>
        <taxon>Panagrolaimomorpha</taxon>
        <taxon>Panagrolaimoidea</taxon>
        <taxon>Panagrolaimidae</taxon>
        <taxon>Panagrolaimus</taxon>
    </lineage>
</organism>
<evidence type="ECO:0000313" key="2">
    <source>
        <dbReference type="WBParaSite" id="ES5_v2.g12329.t1"/>
    </source>
</evidence>
<proteinExistence type="predicted"/>
<protein>
    <submittedName>
        <fullName evidence="2">Uncharacterized protein</fullName>
    </submittedName>
</protein>